<dbReference type="CDD" id="cd18180">
    <property type="entry name" value="ATP-synt_Vo_Ao_c_NTPK_rpt2"/>
    <property type="match status" value="1"/>
</dbReference>
<comment type="caution">
    <text evidence="10">The sequence shown here is derived from an EMBL/GenBank/DDBJ whole genome shotgun (WGS) entry which is preliminary data.</text>
</comment>
<keyword evidence="6" id="KW-0406">Ion transport</keyword>
<dbReference type="EMBL" id="DVHL01000002">
    <property type="protein sequence ID" value="HIR65298.1"/>
    <property type="molecule type" value="Genomic_DNA"/>
</dbReference>
<dbReference type="InterPro" id="IPR035921">
    <property type="entry name" value="F/V-ATP_Csub_sf"/>
</dbReference>
<evidence type="ECO:0000313" key="11">
    <source>
        <dbReference type="Proteomes" id="UP000824200"/>
    </source>
</evidence>
<feature type="transmembrane region" description="Helical" evidence="8">
    <location>
        <begin position="48"/>
        <end position="67"/>
    </location>
</feature>
<reference evidence="10" key="2">
    <citation type="journal article" date="2021" name="PeerJ">
        <title>Extensive microbial diversity within the chicken gut microbiome revealed by metagenomics and culture.</title>
        <authorList>
            <person name="Gilroy R."/>
            <person name="Ravi A."/>
            <person name="Getino M."/>
            <person name="Pursley I."/>
            <person name="Horton D.L."/>
            <person name="Alikhan N.F."/>
            <person name="Baker D."/>
            <person name="Gharbi K."/>
            <person name="Hall N."/>
            <person name="Watson M."/>
            <person name="Adriaenssens E.M."/>
            <person name="Foster-Nyarko E."/>
            <person name="Jarju S."/>
            <person name="Secka A."/>
            <person name="Antonio M."/>
            <person name="Oren A."/>
            <person name="Chaudhuri R.R."/>
            <person name="La Ragione R."/>
            <person name="Hildebrand F."/>
            <person name="Pallen M.J."/>
        </authorList>
    </citation>
    <scope>NUCLEOTIDE SEQUENCE</scope>
    <source>
        <strain evidence="10">CHK121-14286</strain>
    </source>
</reference>
<comment type="subcellular location">
    <subcellularLocation>
        <location evidence="1">Membrane</location>
        <topology evidence="1">Multi-pass membrane protein</topology>
    </subcellularLocation>
</comment>
<evidence type="ECO:0000256" key="4">
    <source>
        <dbReference type="ARBA" id="ARBA00022692"/>
    </source>
</evidence>
<accession>A0A9D1E2Q3</accession>
<evidence type="ECO:0000313" key="10">
    <source>
        <dbReference type="EMBL" id="HIR65298.1"/>
    </source>
</evidence>
<feature type="transmembrane region" description="Helical" evidence="8">
    <location>
        <begin position="97"/>
        <end position="116"/>
    </location>
</feature>
<evidence type="ECO:0000256" key="6">
    <source>
        <dbReference type="ARBA" id="ARBA00023065"/>
    </source>
</evidence>
<dbReference type="Gene3D" id="1.20.120.610">
    <property type="entry name" value="lithium bound rotor ring of v- atpase"/>
    <property type="match status" value="1"/>
</dbReference>
<dbReference type="GO" id="GO:0015078">
    <property type="term" value="F:proton transmembrane transporter activity"/>
    <property type="evidence" value="ECO:0007669"/>
    <property type="project" value="InterPro"/>
</dbReference>
<evidence type="ECO:0000259" key="9">
    <source>
        <dbReference type="Pfam" id="PF00137"/>
    </source>
</evidence>
<gene>
    <name evidence="10" type="ORF">IAC95_00175</name>
</gene>
<dbReference type="GO" id="GO:0033177">
    <property type="term" value="C:proton-transporting two-sector ATPase complex, proton-transporting domain"/>
    <property type="evidence" value="ECO:0007669"/>
    <property type="project" value="InterPro"/>
</dbReference>
<keyword evidence="4 8" id="KW-0812">Transmembrane</keyword>
<proteinExistence type="inferred from homology"/>
<dbReference type="Proteomes" id="UP000824200">
    <property type="component" value="Unassembled WGS sequence"/>
</dbReference>
<evidence type="ECO:0000256" key="7">
    <source>
        <dbReference type="ARBA" id="ARBA00023136"/>
    </source>
</evidence>
<dbReference type="InterPro" id="IPR002379">
    <property type="entry name" value="ATPase_proteolipid_c-like_dom"/>
</dbReference>
<feature type="transmembrane region" description="Helical" evidence="8">
    <location>
        <begin position="137"/>
        <end position="158"/>
    </location>
</feature>
<reference evidence="10" key="1">
    <citation type="submission" date="2020-10" db="EMBL/GenBank/DDBJ databases">
        <authorList>
            <person name="Gilroy R."/>
        </authorList>
    </citation>
    <scope>NUCLEOTIDE SEQUENCE</scope>
    <source>
        <strain evidence="10">CHK121-14286</strain>
    </source>
</reference>
<name>A0A9D1E2Q3_9BACT</name>
<keyword evidence="7 8" id="KW-0472">Membrane</keyword>
<keyword evidence="5 8" id="KW-1133">Transmembrane helix</keyword>
<dbReference type="SUPFAM" id="SSF81333">
    <property type="entry name" value="F1F0 ATP synthase subunit C"/>
    <property type="match status" value="2"/>
</dbReference>
<dbReference type="NCBIfam" id="NF005124">
    <property type="entry name" value="PRK06558.1"/>
    <property type="match status" value="1"/>
</dbReference>
<feature type="domain" description="V-ATPase proteolipid subunit C-like" evidence="9">
    <location>
        <begin position="98"/>
        <end position="157"/>
    </location>
</feature>
<dbReference type="PANTHER" id="PTHR10263">
    <property type="entry name" value="V-TYPE PROTON ATPASE PROTEOLIPID SUBUNIT"/>
    <property type="match status" value="1"/>
</dbReference>
<evidence type="ECO:0000256" key="1">
    <source>
        <dbReference type="ARBA" id="ARBA00004141"/>
    </source>
</evidence>
<feature type="domain" description="V-ATPase proteolipid subunit C-like" evidence="9">
    <location>
        <begin position="9"/>
        <end position="67"/>
    </location>
</feature>
<dbReference type="Pfam" id="PF00137">
    <property type="entry name" value="ATP-synt_C"/>
    <property type="match status" value="2"/>
</dbReference>
<comment type="similarity">
    <text evidence="2">Belongs to the V-ATPase proteolipid subunit family.</text>
</comment>
<evidence type="ECO:0000256" key="8">
    <source>
        <dbReference type="SAM" id="Phobius"/>
    </source>
</evidence>
<sequence>MTGLTIGIMGLALCALLCGVGSGLGLRATGNASAGVLAEDPSKFSKIIVLSLLPATQGIYGFVIAILGASYLPTVANLSAAGVTASAAQVLSQGWSVFWACVPMTIGGAVSAYLQGRTAASSIVAVGKKGEIASKALIFPAMIEFYALLGLVVSIMMFNNIPVAEIGNIVVETAAAVGA</sequence>
<organism evidence="10 11">
    <name type="scientific">Candidatus Fimimonas gallinarum</name>
    <dbReference type="NCBI Taxonomy" id="2840821"/>
    <lineage>
        <taxon>Bacteria</taxon>
        <taxon>Pseudomonadati</taxon>
        <taxon>Myxococcota</taxon>
        <taxon>Myxococcia</taxon>
        <taxon>Myxococcales</taxon>
        <taxon>Cystobacterineae</taxon>
        <taxon>Myxococcaceae</taxon>
        <taxon>Myxococcaceae incertae sedis</taxon>
        <taxon>Candidatus Fimimonas</taxon>
    </lineage>
</organism>
<evidence type="ECO:0000256" key="2">
    <source>
        <dbReference type="ARBA" id="ARBA00007296"/>
    </source>
</evidence>
<keyword evidence="3" id="KW-0813">Transport</keyword>
<dbReference type="CDD" id="cd18179">
    <property type="entry name" value="ATP-synt_Vo_Ao_c_NTPK_rpt1"/>
    <property type="match status" value="1"/>
</dbReference>
<evidence type="ECO:0000256" key="5">
    <source>
        <dbReference type="ARBA" id="ARBA00022989"/>
    </source>
</evidence>
<dbReference type="AlphaFoldDB" id="A0A9D1E2Q3"/>
<evidence type="ECO:0000256" key="3">
    <source>
        <dbReference type="ARBA" id="ARBA00022448"/>
    </source>
</evidence>
<protein>
    <submittedName>
        <fullName evidence="10">V-type ATP synthase subunit K</fullName>
    </submittedName>
</protein>